<comment type="caution">
    <text evidence="1">The sequence shown here is derived from an EMBL/GenBank/DDBJ whole genome shotgun (WGS) entry which is preliminary data.</text>
</comment>
<evidence type="ECO:0000313" key="2">
    <source>
        <dbReference type="Proteomes" id="UP000199598"/>
    </source>
</evidence>
<dbReference type="Pfam" id="PF00353">
    <property type="entry name" value="HemolysinCabind"/>
    <property type="match status" value="1"/>
</dbReference>
<sequence length="706" mass="73066">MPNSTPVSSPVLVNTDENGVTSIRVIFQDSDLSDTHTLALNTDEMTGSGTVVSDDTFHYDPGTAFDYLAAGETATDTFSYTVTDAAGESSTSTVTITITGHNDGPIAAAVAVETDESTSIVILPDFTDPDNNDTHSFTVDTSGTIGSVIVNADGTFSYDPNGKFDHLEAGETATDTFTYTVTDAAGESSTETVTVTINGESEVLIAPQKIWASDGARRDSFGISAQINDHGVIVVGADSDDDRGASSGSVYVYTPDGEGGLSETKITASDGAKSDNFGITTVINNHGVIAVSAYLDDDKGQNSGSVYVYTPTEEGGYDETKLIASSGFTNDWLGRNLVINDDGVIVATAFEGSYDRIYVFTPDGQGGYDELNIPVSGYASSGNGGVHINEEGIISVRNGTSVSIFTPDGQGNYSEMVINRPAPDSLFGRNVAVAADGTIVVGGLSRIYVYEPDGEGNYTISSLSGGASLDMNADGVIVSGVPHDSSNTGKAFVHVPDDEGGYTRFVLSAIDGQEGDSFGRAVSITSDGTIIVTAYLDDDRGENSGSAYVYTPNSEGNYVGADGTVYEPEGSSVLETFDMPALELIGSAAAETLQAGDGADVIYGNGGEDTIIGGAGDDTLTGGEGNDMFVFAGGQTGHNVIKDFAAGDGASDIIEFAASIFTDFDAVLAVAQQVSANTVITIDEDTSITLEGVTLSDLHQDDFSFV</sequence>
<dbReference type="PANTHER" id="PTHR36220">
    <property type="entry name" value="UNNAMED PRODUCT"/>
    <property type="match status" value="1"/>
</dbReference>
<dbReference type="EMBL" id="FOSK01000013">
    <property type="protein sequence ID" value="SFK98925.1"/>
    <property type="molecule type" value="Genomic_DNA"/>
</dbReference>
<accession>A0A1I4DZN3</accession>
<dbReference type="PROSITE" id="PS00330">
    <property type="entry name" value="HEMOLYSIN_CALCIUM"/>
    <property type="match status" value="2"/>
</dbReference>
<organism evidence="1 2">
    <name type="scientific">Pseudovibrio ascidiaceicola</name>
    <dbReference type="NCBI Taxonomy" id="285279"/>
    <lineage>
        <taxon>Bacteria</taxon>
        <taxon>Pseudomonadati</taxon>
        <taxon>Pseudomonadota</taxon>
        <taxon>Alphaproteobacteria</taxon>
        <taxon>Hyphomicrobiales</taxon>
        <taxon>Stappiaceae</taxon>
        <taxon>Pseudovibrio</taxon>
    </lineage>
</organism>
<dbReference type="InterPro" id="IPR010221">
    <property type="entry name" value="VCBS_dom"/>
</dbReference>
<dbReference type="SUPFAM" id="SSF51120">
    <property type="entry name" value="beta-Roll"/>
    <property type="match status" value="1"/>
</dbReference>
<proteinExistence type="predicted"/>
<dbReference type="InterPro" id="IPR013517">
    <property type="entry name" value="FG-GAP"/>
</dbReference>
<dbReference type="RefSeq" id="WP_093522688.1">
    <property type="nucleotide sequence ID" value="NZ_FOSK01000013.1"/>
</dbReference>
<gene>
    <name evidence="1" type="ORF">SAMN04488518_11388</name>
</gene>
<dbReference type="Proteomes" id="UP000199598">
    <property type="component" value="Unassembled WGS sequence"/>
</dbReference>
<dbReference type="InterPro" id="IPR013519">
    <property type="entry name" value="Int_alpha_beta-p"/>
</dbReference>
<dbReference type="PROSITE" id="PS51470">
    <property type="entry name" value="FG_GAP"/>
    <property type="match status" value="1"/>
</dbReference>
<dbReference type="InterPro" id="IPR018511">
    <property type="entry name" value="Hemolysin-typ_Ca-bd_CS"/>
</dbReference>
<name>A0A1I4DZN3_9HYPH</name>
<dbReference type="Pfam" id="PF17963">
    <property type="entry name" value="Big_9"/>
    <property type="match status" value="2"/>
</dbReference>
<evidence type="ECO:0000313" key="1">
    <source>
        <dbReference type="EMBL" id="SFK98925.1"/>
    </source>
</evidence>
<dbReference type="InterPro" id="IPR011049">
    <property type="entry name" value="Serralysin-like_metalloprot_C"/>
</dbReference>
<dbReference type="Pfam" id="PF14312">
    <property type="entry name" value="FG-GAP_2"/>
    <property type="match status" value="3"/>
</dbReference>
<protein>
    <submittedName>
        <fullName evidence="1">VCBS repeat-containing protein</fullName>
    </submittedName>
</protein>
<dbReference type="NCBIfam" id="TIGR01965">
    <property type="entry name" value="VCBS_repeat"/>
    <property type="match status" value="2"/>
</dbReference>
<keyword evidence="2" id="KW-1185">Reference proteome</keyword>
<reference evidence="1 2" key="1">
    <citation type="submission" date="2016-10" db="EMBL/GenBank/DDBJ databases">
        <authorList>
            <person name="Varghese N."/>
            <person name="Submissions S."/>
        </authorList>
    </citation>
    <scope>NUCLEOTIDE SEQUENCE [LARGE SCALE GENOMIC DNA]</scope>
    <source>
        <strain evidence="1 2">DSM 16392</strain>
    </source>
</reference>
<dbReference type="Gene3D" id="2.150.10.10">
    <property type="entry name" value="Serralysin-like metalloprotease, C-terminal"/>
    <property type="match status" value="1"/>
</dbReference>
<dbReference type="InterPro" id="IPR001343">
    <property type="entry name" value="Hemolysn_Ca-bd"/>
</dbReference>
<dbReference type="PANTHER" id="PTHR36220:SF1">
    <property type="entry name" value="GAMMA TUBULIN COMPLEX COMPONENT C-TERMINAL DOMAIN-CONTAINING PROTEIN"/>
    <property type="match status" value="1"/>
</dbReference>
<dbReference type="PRINTS" id="PR00313">
    <property type="entry name" value="CABNDNGRPT"/>
</dbReference>
<dbReference type="SUPFAM" id="SSF63829">
    <property type="entry name" value="Calcium-dependent phosphotriesterase"/>
    <property type="match status" value="1"/>
</dbReference>